<dbReference type="AlphaFoldDB" id="A0AAW1SCY5"/>
<organism evidence="2 3">
    <name type="scientific">Elliptochloris bilobata</name>
    <dbReference type="NCBI Taxonomy" id="381761"/>
    <lineage>
        <taxon>Eukaryota</taxon>
        <taxon>Viridiplantae</taxon>
        <taxon>Chlorophyta</taxon>
        <taxon>core chlorophytes</taxon>
        <taxon>Trebouxiophyceae</taxon>
        <taxon>Trebouxiophyceae incertae sedis</taxon>
        <taxon>Elliptochloris clade</taxon>
        <taxon>Elliptochloris</taxon>
    </lineage>
</organism>
<dbReference type="EMBL" id="JALJOU010000006">
    <property type="protein sequence ID" value="KAK9843431.1"/>
    <property type="molecule type" value="Genomic_DNA"/>
</dbReference>
<dbReference type="PANTHER" id="PTHR15020">
    <property type="entry name" value="FLAVIN REDUCTASE-RELATED"/>
    <property type="match status" value="1"/>
</dbReference>
<dbReference type="Pfam" id="PF13460">
    <property type="entry name" value="NAD_binding_10"/>
    <property type="match status" value="1"/>
</dbReference>
<dbReference type="SUPFAM" id="SSF51735">
    <property type="entry name" value="NAD(P)-binding Rossmann-fold domains"/>
    <property type="match status" value="1"/>
</dbReference>
<gene>
    <name evidence="2" type="ORF">WJX81_002050</name>
</gene>
<reference evidence="2 3" key="1">
    <citation type="journal article" date="2024" name="Nat. Commun.">
        <title>Phylogenomics reveals the evolutionary origins of lichenization in chlorophyte algae.</title>
        <authorList>
            <person name="Puginier C."/>
            <person name="Libourel C."/>
            <person name="Otte J."/>
            <person name="Skaloud P."/>
            <person name="Haon M."/>
            <person name="Grisel S."/>
            <person name="Petersen M."/>
            <person name="Berrin J.G."/>
            <person name="Delaux P.M."/>
            <person name="Dal Grande F."/>
            <person name="Keller J."/>
        </authorList>
    </citation>
    <scope>NUCLEOTIDE SEQUENCE [LARGE SCALE GENOMIC DNA]</scope>
    <source>
        <strain evidence="2 3">SAG 245.80</strain>
    </source>
</reference>
<dbReference type="PANTHER" id="PTHR15020:SF11">
    <property type="entry name" value="OS06G0360300 PROTEIN"/>
    <property type="match status" value="1"/>
</dbReference>
<comment type="caution">
    <text evidence="2">The sequence shown here is derived from an EMBL/GenBank/DDBJ whole genome shotgun (WGS) entry which is preliminary data.</text>
</comment>
<name>A0AAW1SCY5_9CHLO</name>
<protein>
    <recommendedName>
        <fullName evidence="1">NAD(P)-binding domain-containing protein</fullName>
    </recommendedName>
</protein>
<evidence type="ECO:0000313" key="3">
    <source>
        <dbReference type="Proteomes" id="UP001445335"/>
    </source>
</evidence>
<evidence type="ECO:0000313" key="2">
    <source>
        <dbReference type="EMBL" id="KAK9843431.1"/>
    </source>
</evidence>
<dbReference type="InterPro" id="IPR036291">
    <property type="entry name" value="NAD(P)-bd_dom_sf"/>
</dbReference>
<proteinExistence type="predicted"/>
<dbReference type="Proteomes" id="UP001445335">
    <property type="component" value="Unassembled WGS sequence"/>
</dbReference>
<evidence type="ECO:0000259" key="1">
    <source>
        <dbReference type="Pfam" id="PF13460"/>
    </source>
</evidence>
<dbReference type="InterPro" id="IPR016040">
    <property type="entry name" value="NAD(P)-bd_dom"/>
</dbReference>
<sequence>MDAVIGAGGPTGLECVKRLAQLGRPVQAIIRSPDKYTDLFSGLGSNVTAVKGDVESSESLTVALAGVKNIIFAASGKGYWSARAVDELGVGAVAEAAKAVGVKHIVLVSSALVSPHNRCHPIRLILNNIRWGLMDSKYRGENLLRKSGITYTVVRPGGLTNGPALTEELVVNQGDRVAGRVSRADVAAVAVAALSDPRAANVTLELSSKSGAVPPANQLSSLFKGLAKD</sequence>
<accession>A0AAW1SCY5</accession>
<feature type="domain" description="NAD(P)-binding" evidence="1">
    <location>
        <begin position="6"/>
        <end position="197"/>
    </location>
</feature>
<dbReference type="Gene3D" id="3.40.50.720">
    <property type="entry name" value="NAD(P)-binding Rossmann-like Domain"/>
    <property type="match status" value="1"/>
</dbReference>
<keyword evidence="3" id="KW-1185">Reference proteome</keyword>